<dbReference type="InterPro" id="IPR014782">
    <property type="entry name" value="Peptidase_M1_dom"/>
</dbReference>
<evidence type="ECO:0000256" key="2">
    <source>
        <dbReference type="SAM" id="Phobius"/>
    </source>
</evidence>
<name>A0A1U7PZ13_9FLAO</name>
<evidence type="ECO:0000259" key="3">
    <source>
        <dbReference type="Pfam" id="PF01433"/>
    </source>
</evidence>
<dbReference type="GO" id="GO:0008237">
    <property type="term" value="F:metallopeptidase activity"/>
    <property type="evidence" value="ECO:0007669"/>
    <property type="project" value="InterPro"/>
</dbReference>
<feature type="transmembrane region" description="Helical" evidence="2">
    <location>
        <begin position="61"/>
        <end position="81"/>
    </location>
</feature>
<feature type="transmembrane region" description="Helical" evidence="2">
    <location>
        <begin position="113"/>
        <end position="133"/>
    </location>
</feature>
<dbReference type="Proteomes" id="UP000187261">
    <property type="component" value="Unassembled WGS sequence"/>
</dbReference>
<evidence type="ECO:0000313" key="5">
    <source>
        <dbReference type="Proteomes" id="UP000187261"/>
    </source>
</evidence>
<feature type="transmembrane region" description="Helical" evidence="2">
    <location>
        <begin position="578"/>
        <end position="597"/>
    </location>
</feature>
<feature type="transmembrane region" description="Helical" evidence="2">
    <location>
        <begin position="373"/>
        <end position="391"/>
    </location>
</feature>
<gene>
    <name evidence="4" type="ORF">SAMN05660493_01764</name>
</gene>
<reference evidence="5" key="1">
    <citation type="submission" date="2016-10" db="EMBL/GenBank/DDBJ databases">
        <authorList>
            <person name="Varghese N."/>
            <person name="Submissions S."/>
        </authorList>
    </citation>
    <scope>NUCLEOTIDE SEQUENCE [LARGE SCALE GENOMIC DNA]</scope>
    <source>
        <strain evidence="5">DSM 19482</strain>
    </source>
</reference>
<dbReference type="RefSeq" id="WP_076783247.1">
    <property type="nucleotide sequence ID" value="NZ_FTPU01000016.1"/>
</dbReference>
<protein>
    <submittedName>
        <fullName evidence="4">ABC-2 type transport system permease protein</fullName>
    </submittedName>
</protein>
<dbReference type="InterPro" id="IPR027268">
    <property type="entry name" value="Peptidase_M4/M1_CTD_sf"/>
</dbReference>
<accession>A0A1U7PZ13</accession>
<feature type="transmembrane region" description="Helical" evidence="2">
    <location>
        <begin position="538"/>
        <end position="557"/>
    </location>
</feature>
<dbReference type="Gene3D" id="1.10.390.10">
    <property type="entry name" value="Neutral Protease Domain 2"/>
    <property type="match status" value="1"/>
</dbReference>
<keyword evidence="2" id="KW-0812">Transmembrane</keyword>
<feature type="transmembrane region" description="Helical" evidence="2">
    <location>
        <begin position="21"/>
        <end position="41"/>
    </location>
</feature>
<evidence type="ECO:0000256" key="1">
    <source>
        <dbReference type="SAM" id="MobiDB-lite"/>
    </source>
</evidence>
<dbReference type="EMBL" id="FTPU01000016">
    <property type="protein sequence ID" value="SIT97058.1"/>
    <property type="molecule type" value="Genomic_DNA"/>
</dbReference>
<keyword evidence="2" id="KW-0472">Membrane</keyword>
<sequence>MFKELFSFELKSGFKKWSTQIYFFVFLALGVLIGLATTGAFDTSTTDSVLTKNSSLAIARIIVGMSGNIMVLLNGVMLISIMSTAIQKDYAYNFHGLLYTTPITKTGYFFGRFFGNFLISIYIFSGLLLGYFLGTLYGLGTPLLGSISLVNYLWPFLIFTVANTFILGSIFFALTTFTRSTLASYLFCIILLLLSVLSDSILSDIENKDLASLIDPFGNYALRQLTQYWTPFEQNDKLVPLSGILLYNRLLWISIAMLMVGITYYKFEFNQFLQPFSLFKKKKGYGDEPLYQSDKTLEEVLAVRKDFSYKAKLQELFYLSFFELKRIVYTPFFGIIAFIFSVMLVVISNYMKSMYDAESIPVTFLMAELAEEGLQFFMLLLIVFFAGNLVYRERENKIDELIGVSTVSNFNLIFSKFLGLVWMVIIMQLLSNVLCVGIQLYKGFYQIDPLVYLKFDLYHLPYYIVLIGFSLFIQLIVNNKYFGFFLILFPIIFLPIIYNYLEWDGILYKFNSSGPQLPYSDLNGFGQTLWSYLTVKSYWILMMLFLLFVALMVFPRGKEKSFSKKYLLSKSSFKVKHKVLLVVLLLATIGTGGFIYYNTQVLNKFYTQVEMEKMRVDYEKKYKYLEKLEQPRIVSSDLKINLYPKKLSWDVAGTYWIKNKHQKPIDSIVLKYPNNLSGNYSFTKMQLATAEKTLWNDEKVGLKLVKLSQPLQPGDSVRMDFQYTYQPRGFENSDVETDVVANGSFFNSGNLPGLGYSEEAELSENTARKKYGLKPKPRMANVNDQKARMNNYISNDADWIRFQTQISTDSDQTAIAPGYLQKEWTTKGRRYFTYKMDAPILNFYAFLSADYQVKKSKWNNVNIEIYYQKGHEYNLDRMIASIQKSLDYFTKNFGPYQHRQVRIIEFPRYASFAQSFPNTIPYSEEIGFLTKVDPNNPSKIDVPFYVTSHEVAHQWWAHQVIGGNVQGSVMMAETFSQYSALMVMEHQYGRPAMKKFLAYEMDKYLRGRTNEAKAEMPLMLVENQNYIHYNKGSVVMYALKDYLGEAKLNSVMKKYLNQTKYQEPPYTNSVEFVNLLKKETPDSLQYVIKDMFETITLYENYVKDLSYKKTGSRYEVKLTVGSAKYRSDAQGKSKRVPVADYIDVGVFGPKSAKYPEGKELVLQKIKMDKPEKTFTFWVNEEPQQAGIDPYAKLIDRNSKNNTHDFRSKPEKVDLAADSKSGKTGVTVTVGD</sequence>
<feature type="transmembrane region" description="Helical" evidence="2">
    <location>
        <begin position="153"/>
        <end position="175"/>
    </location>
</feature>
<dbReference type="STRING" id="1121284.SAMN05660493_01764"/>
<feature type="domain" description="Peptidase M1 membrane alanine aminopeptidase" evidence="3">
    <location>
        <begin position="882"/>
        <end position="1085"/>
    </location>
</feature>
<feature type="transmembrane region" description="Helical" evidence="2">
    <location>
        <begin position="327"/>
        <end position="347"/>
    </location>
</feature>
<dbReference type="SUPFAM" id="SSF55486">
    <property type="entry name" value="Metalloproteases ('zincins'), catalytic domain"/>
    <property type="match status" value="1"/>
</dbReference>
<keyword evidence="5" id="KW-1185">Reference proteome</keyword>
<feature type="transmembrane region" description="Helical" evidence="2">
    <location>
        <begin position="484"/>
        <end position="501"/>
    </location>
</feature>
<dbReference type="Pfam" id="PF01433">
    <property type="entry name" value="Peptidase_M1"/>
    <property type="match status" value="1"/>
</dbReference>
<proteinExistence type="predicted"/>
<feature type="transmembrane region" description="Helical" evidence="2">
    <location>
        <begin position="417"/>
        <end position="440"/>
    </location>
</feature>
<organism evidence="4 5">
    <name type="scientific">Epilithonimonas bovis DSM 19482</name>
    <dbReference type="NCBI Taxonomy" id="1121284"/>
    <lineage>
        <taxon>Bacteria</taxon>
        <taxon>Pseudomonadati</taxon>
        <taxon>Bacteroidota</taxon>
        <taxon>Flavobacteriia</taxon>
        <taxon>Flavobacteriales</taxon>
        <taxon>Weeksellaceae</taxon>
        <taxon>Chryseobacterium group</taxon>
        <taxon>Epilithonimonas</taxon>
    </lineage>
</organism>
<feature type="region of interest" description="Disordered" evidence="1">
    <location>
        <begin position="1199"/>
        <end position="1231"/>
    </location>
</feature>
<feature type="transmembrane region" description="Helical" evidence="2">
    <location>
        <begin position="250"/>
        <end position="267"/>
    </location>
</feature>
<dbReference type="GO" id="GO:0008270">
    <property type="term" value="F:zinc ion binding"/>
    <property type="evidence" value="ECO:0007669"/>
    <property type="project" value="InterPro"/>
</dbReference>
<dbReference type="OrthoDB" id="100605at2"/>
<evidence type="ECO:0000313" key="4">
    <source>
        <dbReference type="EMBL" id="SIT97058.1"/>
    </source>
</evidence>
<feature type="transmembrane region" description="Helical" evidence="2">
    <location>
        <begin position="460"/>
        <end position="477"/>
    </location>
</feature>
<dbReference type="AlphaFoldDB" id="A0A1U7PZ13"/>
<feature type="compositionally biased region" description="Basic and acidic residues" evidence="1">
    <location>
        <begin position="1199"/>
        <end position="1220"/>
    </location>
</feature>
<keyword evidence="2" id="KW-1133">Transmembrane helix</keyword>
<feature type="transmembrane region" description="Helical" evidence="2">
    <location>
        <begin position="182"/>
        <end position="202"/>
    </location>
</feature>
<feature type="compositionally biased region" description="Polar residues" evidence="1">
    <location>
        <begin position="1221"/>
        <end position="1231"/>
    </location>
</feature>